<evidence type="ECO:0000313" key="3">
    <source>
        <dbReference type="Proteomes" id="UP000269226"/>
    </source>
</evidence>
<feature type="transmembrane region" description="Helical" evidence="1">
    <location>
        <begin position="120"/>
        <end position="140"/>
    </location>
</feature>
<evidence type="ECO:0008006" key="4">
    <source>
        <dbReference type="Google" id="ProtNLM"/>
    </source>
</evidence>
<evidence type="ECO:0000256" key="1">
    <source>
        <dbReference type="SAM" id="Phobius"/>
    </source>
</evidence>
<evidence type="ECO:0000313" key="2">
    <source>
        <dbReference type="EMBL" id="BBC61775.1"/>
    </source>
</evidence>
<proteinExistence type="predicted"/>
<accession>A0A2Z5Y4J0</accession>
<gene>
    <name evidence="2" type="ORF">DAT561_p1073</name>
</gene>
<keyword evidence="1" id="KW-1133">Transmembrane helix</keyword>
<keyword evidence="1" id="KW-0472">Membrane</keyword>
<feature type="transmembrane region" description="Helical" evidence="1">
    <location>
        <begin position="56"/>
        <end position="81"/>
    </location>
</feature>
<dbReference type="EMBL" id="AP018493">
    <property type="protein sequence ID" value="BBC61775.1"/>
    <property type="molecule type" value="Genomic_DNA"/>
</dbReference>
<feature type="transmembrane region" description="Helical" evidence="1">
    <location>
        <begin position="550"/>
        <end position="576"/>
    </location>
</feature>
<feature type="transmembrane region" description="Helical" evidence="1">
    <location>
        <begin position="596"/>
        <end position="615"/>
    </location>
</feature>
<feature type="transmembrane region" description="Helical" evidence="1">
    <location>
        <begin position="275"/>
        <end position="294"/>
    </location>
</feature>
<feature type="transmembrane region" description="Helical" evidence="1">
    <location>
        <begin position="200"/>
        <end position="217"/>
    </location>
</feature>
<name>A0A2Z5Y4J0_9ENTE</name>
<feature type="transmembrane region" description="Helical" evidence="1">
    <location>
        <begin position="146"/>
        <end position="172"/>
    </location>
</feature>
<dbReference type="Proteomes" id="UP000269226">
    <property type="component" value="Plasmid pMP1"/>
</dbReference>
<dbReference type="GeneID" id="39499644"/>
<keyword evidence="1" id="KW-0812">Transmembrane</keyword>
<reference evidence="2 3" key="1">
    <citation type="submission" date="2018-01" db="EMBL/GenBank/DDBJ databases">
        <title>Whole genome sequence of Melissococcus plutonius DAT561.</title>
        <authorList>
            <person name="Okumura K."/>
            <person name="Takamatsu D."/>
            <person name="Okura M."/>
        </authorList>
    </citation>
    <scope>NUCLEOTIDE SEQUENCE [LARGE SCALE GENOMIC DNA]</scope>
    <source>
        <strain evidence="2 3">DAT561</strain>
        <plasmid evidence="3">pmp1 dat561 dna</plasmid>
    </source>
</reference>
<feature type="transmembrane region" description="Helical" evidence="1">
    <location>
        <begin position="508"/>
        <end position="530"/>
    </location>
</feature>
<feature type="transmembrane region" description="Helical" evidence="1">
    <location>
        <begin position="16"/>
        <end position="36"/>
    </location>
</feature>
<feature type="transmembrane region" description="Helical" evidence="1">
    <location>
        <begin position="223"/>
        <end position="243"/>
    </location>
</feature>
<protein>
    <recommendedName>
        <fullName evidence="4">ABC3 transporter permease protein domain-containing protein</fullName>
    </recommendedName>
</protein>
<dbReference type="RefSeq" id="WP_014868588.1">
    <property type="nucleotide sequence ID" value="NZ_AP018493.1"/>
</dbReference>
<keyword evidence="2" id="KW-0614">Plasmid</keyword>
<geneLocation type="plasmid" evidence="3">
    <name>pmp1 dat561 dna</name>
</geneLocation>
<sequence>MKEIAKKLIKDNPVQNILYGVGSTLNLIVIGVFLMLVKELIKIKKNTALISRNEQISFYFSTLITISIIVIIFSVLVLCMIQKSVFHSRRDFNIKMKLTGISSICLAKIYIKEIFTIQKITIPLGILLMQLTYTIISRIVEIPSKWISITIVVSSIILHIMILFFSSTIILCKLSQFDPLEKLRNPYMQEKVRILGKRDYILFFVGISLIGIPLIYSNTDNSFMAFIPIVGIFLIIDVLLVMIHNSFKKIGHTNSMSGLYLSESMILGYYKKMNSIVMTLIVGVMISVGLIGMFNTIRGISKDTVNQNLYYQTLVVYSKVKSFLSEKEYKKQFDKIDPHSKIAYGINLELTDKEGIKNTISAIDNDYFKYGEKLKIINHNNISKNILDENFNGIYLPDYFINEKDIGKKWPLKLGNKTLDLIIAGRFHANGDRGRFGFISKSFLQKFMSKPGFVNAFYVNTANQKLTNEIENNSNAIDIYKVSKKQIAAGSYKNAIKGTEIFELSSNAIILLAIIMVFHFYFSTSLSNYFDISRLRAQGISISKLINAYFLQVFCVITLSFLVGTVSSIFFIRGGVDMILPYIDVNVTYTLPIRDLLIKYIIVFAISFIGVYLSIKKSLKDDYLKYITISE</sequence>
<organism evidence="2 3">
    <name type="scientific">Melissococcus plutonius</name>
    <dbReference type="NCBI Taxonomy" id="33970"/>
    <lineage>
        <taxon>Bacteria</taxon>
        <taxon>Bacillati</taxon>
        <taxon>Bacillota</taxon>
        <taxon>Bacilli</taxon>
        <taxon>Lactobacillales</taxon>
        <taxon>Enterococcaceae</taxon>
        <taxon>Melissococcus</taxon>
    </lineage>
</organism>
<dbReference type="AlphaFoldDB" id="A0A2Z5Y4J0"/>